<comment type="caution">
    <text evidence="1">The sequence shown here is derived from an EMBL/GenBank/DDBJ whole genome shotgun (WGS) entry which is preliminary data.</text>
</comment>
<sequence>MYHSPTNDILIFATDPWLLAQSNCWCGDGTFNCAEYFLGKLLRVVHSMTIWRDLLAYSRIFEVLHSKVEELGLQLNPAKFVCDFETALIPAI</sequence>
<evidence type="ECO:0000313" key="2">
    <source>
        <dbReference type="Proteomes" id="UP000055048"/>
    </source>
</evidence>
<accession>A0A0V0T804</accession>
<proteinExistence type="predicted"/>
<keyword evidence="2" id="KW-1185">Reference proteome</keyword>
<reference evidence="1 2" key="1">
    <citation type="submission" date="2015-01" db="EMBL/GenBank/DDBJ databases">
        <title>Evolution of Trichinella species and genotypes.</title>
        <authorList>
            <person name="Korhonen P.K."/>
            <person name="Edoardo P."/>
            <person name="Giuseppe L.R."/>
            <person name="Gasser R.B."/>
        </authorList>
    </citation>
    <scope>NUCLEOTIDE SEQUENCE [LARGE SCALE GENOMIC DNA]</scope>
    <source>
        <strain evidence="1">ISS417</strain>
    </source>
</reference>
<name>A0A0V0T804_9BILA</name>
<dbReference type="AlphaFoldDB" id="A0A0V0T804"/>
<evidence type="ECO:0000313" key="1">
    <source>
        <dbReference type="EMBL" id="KRX35098.1"/>
    </source>
</evidence>
<gene>
    <name evidence="1" type="ORF">T05_11123</name>
</gene>
<dbReference type="OrthoDB" id="5854292at2759"/>
<dbReference type="Proteomes" id="UP000055048">
    <property type="component" value="Unassembled WGS sequence"/>
</dbReference>
<dbReference type="EMBL" id="JYDJ01000476">
    <property type="protein sequence ID" value="KRX35098.1"/>
    <property type="molecule type" value="Genomic_DNA"/>
</dbReference>
<evidence type="ECO:0008006" key="3">
    <source>
        <dbReference type="Google" id="ProtNLM"/>
    </source>
</evidence>
<organism evidence="1 2">
    <name type="scientific">Trichinella murrelli</name>
    <dbReference type="NCBI Taxonomy" id="144512"/>
    <lineage>
        <taxon>Eukaryota</taxon>
        <taxon>Metazoa</taxon>
        <taxon>Ecdysozoa</taxon>
        <taxon>Nematoda</taxon>
        <taxon>Enoplea</taxon>
        <taxon>Dorylaimia</taxon>
        <taxon>Trichinellida</taxon>
        <taxon>Trichinellidae</taxon>
        <taxon>Trichinella</taxon>
    </lineage>
</organism>
<protein>
    <recommendedName>
        <fullName evidence="3">MULE transposase domain-containing protein</fullName>
    </recommendedName>
</protein>